<keyword evidence="2" id="KW-1185">Reference proteome</keyword>
<reference evidence="1" key="1">
    <citation type="submission" date="2021-06" db="EMBL/GenBank/DDBJ databases">
        <authorList>
            <person name="Kallberg Y."/>
            <person name="Tangrot J."/>
            <person name="Rosling A."/>
        </authorList>
    </citation>
    <scope>NUCLEOTIDE SEQUENCE</scope>
    <source>
        <strain evidence="1">MA461A</strain>
    </source>
</reference>
<name>A0ACA9RFM0_9GLOM</name>
<dbReference type="Proteomes" id="UP000789920">
    <property type="component" value="Unassembled WGS sequence"/>
</dbReference>
<feature type="non-terminal residue" evidence="1">
    <location>
        <position position="1"/>
    </location>
</feature>
<protein>
    <submittedName>
        <fullName evidence="1">18679_t:CDS:1</fullName>
    </submittedName>
</protein>
<accession>A0ACA9RFM0</accession>
<evidence type="ECO:0000313" key="2">
    <source>
        <dbReference type="Proteomes" id="UP000789920"/>
    </source>
</evidence>
<evidence type="ECO:0000313" key="1">
    <source>
        <dbReference type="EMBL" id="CAG8790780.1"/>
    </source>
</evidence>
<organism evidence="1 2">
    <name type="scientific">Racocetra persica</name>
    <dbReference type="NCBI Taxonomy" id="160502"/>
    <lineage>
        <taxon>Eukaryota</taxon>
        <taxon>Fungi</taxon>
        <taxon>Fungi incertae sedis</taxon>
        <taxon>Mucoromycota</taxon>
        <taxon>Glomeromycotina</taxon>
        <taxon>Glomeromycetes</taxon>
        <taxon>Diversisporales</taxon>
        <taxon>Gigasporaceae</taxon>
        <taxon>Racocetra</taxon>
    </lineage>
</organism>
<sequence>SKVNISKPTDKETIINLVMEQCKLLFLRTRNPTKKIRETLVKKVVPSMDSDMTALAKDFLVKNCDPTDSNIEKFVAGKVWRLKLSKYLDASDFSEFKKSQSSLKSLENFITE</sequence>
<gene>
    <name evidence="1" type="ORF">RPERSI_LOCUS19113</name>
</gene>
<feature type="non-terminal residue" evidence="1">
    <location>
        <position position="112"/>
    </location>
</feature>
<dbReference type="EMBL" id="CAJVQC010051777">
    <property type="protein sequence ID" value="CAG8790780.1"/>
    <property type="molecule type" value="Genomic_DNA"/>
</dbReference>
<proteinExistence type="predicted"/>
<comment type="caution">
    <text evidence="1">The sequence shown here is derived from an EMBL/GenBank/DDBJ whole genome shotgun (WGS) entry which is preliminary data.</text>
</comment>